<dbReference type="AlphaFoldDB" id="A0A5J4WNZ5"/>
<sequence>MGFLLFVFGVVIAAGFKFQFDAAILPLALLLYALPFTPETEMPIELVGFDEFEGEDGFDPLLIFNVDFLVPDGELFTFDYYYYYYLDGDFPLAYEFNLTNLILDQDYQLEEEEEEEEEEDGDDPGFEIAEVIVGEKEIIGEDYGFVCNGEIEDQFDQQEEDPIEVKNEDYYYYEEEEELLLFVVDVTFPPNDIDKSDYWTNAIVSNSFLSVSD</sequence>
<comment type="caution">
    <text evidence="1">The sequence shown here is derived from an EMBL/GenBank/DDBJ whole genome shotgun (WGS) entry which is preliminary data.</text>
</comment>
<proteinExistence type="predicted"/>
<gene>
    <name evidence="1" type="ORF">EZS28_008325</name>
</gene>
<reference evidence="1 2" key="1">
    <citation type="submission" date="2019-03" db="EMBL/GenBank/DDBJ databases">
        <title>Single cell metagenomics reveals metabolic interactions within the superorganism composed of flagellate Streblomastix strix and complex community of Bacteroidetes bacteria on its surface.</title>
        <authorList>
            <person name="Treitli S.C."/>
            <person name="Kolisko M."/>
            <person name="Husnik F."/>
            <person name="Keeling P."/>
            <person name="Hampl V."/>
        </authorList>
    </citation>
    <scope>NUCLEOTIDE SEQUENCE [LARGE SCALE GENOMIC DNA]</scope>
    <source>
        <strain evidence="1">ST1C</strain>
    </source>
</reference>
<accession>A0A5J4WNZ5</accession>
<dbReference type="Proteomes" id="UP000324800">
    <property type="component" value="Unassembled WGS sequence"/>
</dbReference>
<name>A0A5J4WNZ5_9EUKA</name>
<protein>
    <submittedName>
        <fullName evidence="1">Uncharacterized protein</fullName>
    </submittedName>
</protein>
<evidence type="ECO:0000313" key="2">
    <source>
        <dbReference type="Proteomes" id="UP000324800"/>
    </source>
</evidence>
<dbReference type="EMBL" id="SNRW01001504">
    <property type="protein sequence ID" value="KAA6396145.1"/>
    <property type="molecule type" value="Genomic_DNA"/>
</dbReference>
<organism evidence="1 2">
    <name type="scientific">Streblomastix strix</name>
    <dbReference type="NCBI Taxonomy" id="222440"/>
    <lineage>
        <taxon>Eukaryota</taxon>
        <taxon>Metamonada</taxon>
        <taxon>Preaxostyla</taxon>
        <taxon>Oxymonadida</taxon>
        <taxon>Streblomastigidae</taxon>
        <taxon>Streblomastix</taxon>
    </lineage>
</organism>
<evidence type="ECO:0000313" key="1">
    <source>
        <dbReference type="EMBL" id="KAA6396145.1"/>
    </source>
</evidence>